<feature type="region of interest" description="Disordered" evidence="1">
    <location>
        <begin position="473"/>
        <end position="499"/>
    </location>
</feature>
<dbReference type="RefSeq" id="WP_095488811.1">
    <property type="nucleotide sequence ID" value="NZ_CP088153.1"/>
</dbReference>
<dbReference type="SUPFAM" id="SSF52540">
    <property type="entry name" value="P-loop containing nucleoside triphosphate hydrolases"/>
    <property type="match status" value="1"/>
</dbReference>
<comment type="caution">
    <text evidence="2">The sequence shown here is derived from an EMBL/GenBank/DDBJ whole genome shotgun (WGS) entry which is preliminary data.</text>
</comment>
<dbReference type="Proteomes" id="UP000216215">
    <property type="component" value="Unassembled WGS sequence"/>
</dbReference>
<organism evidence="2 3">
    <name type="scientific">Mesorhizobium mediterraneum</name>
    <dbReference type="NCBI Taxonomy" id="43617"/>
    <lineage>
        <taxon>Bacteria</taxon>
        <taxon>Pseudomonadati</taxon>
        <taxon>Pseudomonadota</taxon>
        <taxon>Alphaproteobacteria</taxon>
        <taxon>Hyphomicrobiales</taxon>
        <taxon>Phyllobacteriaceae</taxon>
        <taxon>Mesorhizobium</taxon>
    </lineage>
</organism>
<proteinExistence type="predicted"/>
<keyword evidence="3" id="KW-1185">Reference proteome</keyword>
<dbReference type="AlphaFoldDB" id="A0AB36R1Y7"/>
<name>A0AB36R1Y7_9HYPH</name>
<evidence type="ECO:0000256" key="1">
    <source>
        <dbReference type="SAM" id="MobiDB-lite"/>
    </source>
</evidence>
<gene>
    <name evidence="2" type="ORF">CIT25_30210</name>
</gene>
<dbReference type="Gene3D" id="3.40.50.300">
    <property type="entry name" value="P-loop containing nucleotide triphosphate hydrolases"/>
    <property type="match status" value="1"/>
</dbReference>
<accession>A0AB36R1Y7</accession>
<dbReference type="InterPro" id="IPR027417">
    <property type="entry name" value="P-loop_NTPase"/>
</dbReference>
<evidence type="ECO:0008006" key="4">
    <source>
        <dbReference type="Google" id="ProtNLM"/>
    </source>
</evidence>
<reference evidence="3" key="1">
    <citation type="submission" date="2017-08" db="EMBL/GenBank/DDBJ databases">
        <title>Mesorhizobium wenxinae sp. nov., a novel rhizobial species isolated from root nodules of chickpea (Cicer arietinum L.).</title>
        <authorList>
            <person name="Zhang J."/>
        </authorList>
    </citation>
    <scope>NUCLEOTIDE SEQUENCE [LARGE SCALE GENOMIC DNA]</scope>
    <source>
        <strain evidence="3">USDA 3392</strain>
    </source>
</reference>
<sequence length="586" mass="65053">MVTNYQDQIERVSSESLDVFERISKDARSALGEPYSTGPTALASVNTFTSGEAVRALGNVDSANRRALELLAKEPAIARVVARQDDGKIVIYYICRGTASGSPGGDKRFAGRNSLMGRLASLDVGDDFDIRTPGGVQSVEIIEKAILHPHERQGQWDSRNSILEGEFYGPITVISMLDALAVHIAVGEDSSILDSILAIDEQATNIIEGIRRSVITKMGLRDQPILDRYQDEIFRLPLNSQLLIIGPPGTGKTTTLIRRLGQKVDRVYLDDDERRLTDNSSADNAVDHSHSWLMFTPTDLLKQYLKEAFARENIAAPDQKIATWSSFRQGLARNRFRILKASDGGGPFIMKEGESYVLPDVLNKQTAWYEDFVSWQAGDYWEDLGGAADLLEKNGNSETARLGRRLREAVVAETPTISLPRALLELVSVSSDVEGLLSSMREETDTALRRRLNTQVNQDRKFLEGLAAFIDGLNTPDDDNDEQDGDEDEDVQTQAPRPRMAATAAAYMRNLRSQARARFGRRTLGRTTRSGRIAEWIGDRTLSEDELRAIGESLQIQTALRKFTNPIRGAVRPIRTSRSSPRICEV</sequence>
<evidence type="ECO:0000313" key="3">
    <source>
        <dbReference type="Proteomes" id="UP000216215"/>
    </source>
</evidence>
<dbReference type="EMBL" id="NPKI01000044">
    <property type="protein sequence ID" value="PAP98590.1"/>
    <property type="molecule type" value="Genomic_DNA"/>
</dbReference>
<evidence type="ECO:0000313" key="2">
    <source>
        <dbReference type="EMBL" id="PAP98590.1"/>
    </source>
</evidence>
<feature type="compositionally biased region" description="Acidic residues" evidence="1">
    <location>
        <begin position="476"/>
        <end position="491"/>
    </location>
</feature>
<protein>
    <recommendedName>
        <fullName evidence="4">DNA helicase</fullName>
    </recommendedName>
</protein>